<dbReference type="EMBL" id="JAKGAQ010000004">
    <property type="protein sequence ID" value="MCF2872571.1"/>
    <property type="molecule type" value="Genomic_DNA"/>
</dbReference>
<reference evidence="2 3" key="1">
    <citation type="submission" date="2022-01" db="EMBL/GenBank/DDBJ databases">
        <title>Octadecabacter sp. nov., isolated from a marine alga.</title>
        <authorList>
            <person name="Jin M.S."/>
            <person name="Kim H.M."/>
            <person name="Han D.M."/>
            <person name="Jung J.J."/>
            <person name="Jeon C.O."/>
        </authorList>
    </citation>
    <scope>NUCLEOTIDE SEQUENCE [LARGE SCALE GENOMIC DNA]</scope>
    <source>
        <strain evidence="2 3">G9-8</strain>
    </source>
</reference>
<feature type="region of interest" description="Disordered" evidence="1">
    <location>
        <begin position="142"/>
        <end position="165"/>
    </location>
</feature>
<dbReference type="PANTHER" id="PTHR34309:SF10">
    <property type="entry name" value="SLR1406 PROTEIN"/>
    <property type="match status" value="1"/>
</dbReference>
<dbReference type="Gene3D" id="3.30.450.150">
    <property type="entry name" value="Haem-degrading domain"/>
    <property type="match status" value="1"/>
</dbReference>
<evidence type="ECO:0000313" key="2">
    <source>
        <dbReference type="EMBL" id="MCF2872571.1"/>
    </source>
</evidence>
<name>A0ABS9CZ68_9RHOB</name>
<dbReference type="InterPro" id="IPR005624">
    <property type="entry name" value="PduO/GlcC-like"/>
</dbReference>
<keyword evidence="3" id="KW-1185">Reference proteome</keyword>
<dbReference type="PANTHER" id="PTHR34309">
    <property type="entry name" value="SLR1406 PROTEIN"/>
    <property type="match status" value="1"/>
</dbReference>
<sequence>MRLQTTLPLNRANAIIEQAIALGRAASLLPLTVVVLDAGGKLVAMQCEDGSGLTRFDIAFGKAYGALGMGISSRLIRDRLSERPAFQNAIAAASDGRFIPVPGGVLIETADGITIGAVGVSGDTSDKDEYCAIEAIKSAGYASEPAEPNPDWRTSSLSDHYPAST</sequence>
<dbReference type="InterPro" id="IPR038084">
    <property type="entry name" value="PduO/GlcC-like_sf"/>
</dbReference>
<feature type="compositionally biased region" description="Polar residues" evidence="1">
    <location>
        <begin position="152"/>
        <end position="165"/>
    </location>
</feature>
<accession>A0ABS9CZ68</accession>
<dbReference type="InterPro" id="IPR052517">
    <property type="entry name" value="GlcG_carb_metab_protein"/>
</dbReference>
<dbReference type="Pfam" id="PF03928">
    <property type="entry name" value="HbpS-like"/>
    <property type="match status" value="1"/>
</dbReference>
<proteinExistence type="predicted"/>
<evidence type="ECO:0000313" key="3">
    <source>
        <dbReference type="Proteomes" id="UP001200557"/>
    </source>
</evidence>
<gene>
    <name evidence="2" type="ORF">L0664_15955</name>
</gene>
<protein>
    <submittedName>
        <fullName evidence="2">Heme-binding protein</fullName>
    </submittedName>
</protein>
<comment type="caution">
    <text evidence="2">The sequence shown here is derived from an EMBL/GenBank/DDBJ whole genome shotgun (WGS) entry which is preliminary data.</text>
</comment>
<dbReference type="RefSeq" id="WP_235226894.1">
    <property type="nucleotide sequence ID" value="NZ_JAKGAQ010000004.1"/>
</dbReference>
<dbReference type="SUPFAM" id="SSF143744">
    <property type="entry name" value="GlcG-like"/>
    <property type="match status" value="1"/>
</dbReference>
<evidence type="ECO:0000256" key="1">
    <source>
        <dbReference type="SAM" id="MobiDB-lite"/>
    </source>
</evidence>
<organism evidence="2 3">
    <name type="scientific">Octadecabacter dasysiphoniae</name>
    <dbReference type="NCBI Taxonomy" id="2909341"/>
    <lineage>
        <taxon>Bacteria</taxon>
        <taxon>Pseudomonadati</taxon>
        <taxon>Pseudomonadota</taxon>
        <taxon>Alphaproteobacteria</taxon>
        <taxon>Rhodobacterales</taxon>
        <taxon>Roseobacteraceae</taxon>
        <taxon>Octadecabacter</taxon>
    </lineage>
</organism>
<dbReference type="Proteomes" id="UP001200557">
    <property type="component" value="Unassembled WGS sequence"/>
</dbReference>